<evidence type="ECO:0008006" key="3">
    <source>
        <dbReference type="Google" id="ProtNLM"/>
    </source>
</evidence>
<proteinExistence type="predicted"/>
<organism evidence="1 2">
    <name type="scientific">Hibiscus sabdariffa</name>
    <name type="common">roselle</name>
    <dbReference type="NCBI Taxonomy" id="183260"/>
    <lineage>
        <taxon>Eukaryota</taxon>
        <taxon>Viridiplantae</taxon>
        <taxon>Streptophyta</taxon>
        <taxon>Embryophyta</taxon>
        <taxon>Tracheophyta</taxon>
        <taxon>Spermatophyta</taxon>
        <taxon>Magnoliopsida</taxon>
        <taxon>eudicotyledons</taxon>
        <taxon>Gunneridae</taxon>
        <taxon>Pentapetalae</taxon>
        <taxon>rosids</taxon>
        <taxon>malvids</taxon>
        <taxon>Malvales</taxon>
        <taxon>Malvaceae</taxon>
        <taxon>Malvoideae</taxon>
        <taxon>Hibiscus</taxon>
    </lineage>
</organism>
<dbReference type="Proteomes" id="UP001472677">
    <property type="component" value="Unassembled WGS sequence"/>
</dbReference>
<name>A0ABR2D9N2_9ROSI</name>
<evidence type="ECO:0000313" key="2">
    <source>
        <dbReference type="Proteomes" id="UP001472677"/>
    </source>
</evidence>
<evidence type="ECO:0000313" key="1">
    <source>
        <dbReference type="EMBL" id="KAK8533102.1"/>
    </source>
</evidence>
<reference evidence="1 2" key="1">
    <citation type="journal article" date="2024" name="G3 (Bethesda)">
        <title>Genome assembly of Hibiscus sabdariffa L. provides insights into metabolisms of medicinal natural products.</title>
        <authorList>
            <person name="Kim T."/>
        </authorList>
    </citation>
    <scope>NUCLEOTIDE SEQUENCE [LARGE SCALE GENOMIC DNA]</scope>
    <source>
        <strain evidence="1">TK-2024</strain>
        <tissue evidence="1">Old leaves</tissue>
    </source>
</reference>
<dbReference type="EMBL" id="JBBPBM010000033">
    <property type="protein sequence ID" value="KAK8533102.1"/>
    <property type="molecule type" value="Genomic_DNA"/>
</dbReference>
<gene>
    <name evidence="1" type="ORF">V6N12_076383</name>
</gene>
<keyword evidence="2" id="KW-1185">Reference proteome</keyword>
<sequence>MGCIVGPNSFVWGSCASGRRLSLVHWEDIPQPLNRGGLGIPRARECNEAFMHKLADMWVLALRQKYRMFSIFPLSITWPNCSPLWRAISQAWNIVREQIYWIMGDGELVNMWTDNWIPALGPLRHRQLP</sequence>
<accession>A0ABR2D9N2</accession>
<comment type="caution">
    <text evidence="1">The sequence shown here is derived from an EMBL/GenBank/DDBJ whole genome shotgun (WGS) entry which is preliminary data.</text>
</comment>
<protein>
    <recommendedName>
        <fullName evidence="3">Reverse transcriptase zinc-binding domain-containing protein</fullName>
    </recommendedName>
</protein>